<evidence type="ECO:0000313" key="1">
    <source>
        <dbReference type="EMBL" id="PWE14854.1"/>
    </source>
</evidence>
<organism evidence="1 2">
    <name type="scientific">Alcaligenes faecalis</name>
    <dbReference type="NCBI Taxonomy" id="511"/>
    <lineage>
        <taxon>Bacteria</taxon>
        <taxon>Pseudomonadati</taxon>
        <taxon>Pseudomonadota</taxon>
        <taxon>Betaproteobacteria</taxon>
        <taxon>Burkholderiales</taxon>
        <taxon>Alcaligenaceae</taxon>
        <taxon>Alcaligenes</taxon>
    </lineage>
</organism>
<dbReference type="CDD" id="cd11537">
    <property type="entry name" value="NTP-PPase_RS21-C6_like"/>
    <property type="match status" value="1"/>
</dbReference>
<dbReference type="EMBL" id="QEXO01000002">
    <property type="protein sequence ID" value="PWE14854.1"/>
    <property type="molecule type" value="Genomic_DNA"/>
</dbReference>
<name>A0A2U2BLF8_ALCFA</name>
<comment type="caution">
    <text evidence="1">The sequence shown here is derived from an EMBL/GenBank/DDBJ whole genome shotgun (WGS) entry which is preliminary data.</text>
</comment>
<dbReference type="Gene3D" id="1.10.287.1080">
    <property type="entry name" value="MazG-like"/>
    <property type="match status" value="1"/>
</dbReference>
<dbReference type="Proteomes" id="UP000245216">
    <property type="component" value="Unassembled WGS sequence"/>
</dbReference>
<sequence length="124" mass="14053">MTDSNRPLMNLTGLNEAVAQFAREREWDQFHSPKNLAMALSNEVGELIEIFQWLTEDQSREVGNDPKTAEAVRDELADVQIYLSRLAVVLGVDMNEAVTNKLVKNAQKYPADKVRGTNKKYTEL</sequence>
<protein>
    <submittedName>
        <fullName evidence="1">Nucleotide pyrophosphohydrolase</fullName>
    </submittedName>
</protein>
<proteinExistence type="predicted"/>
<dbReference type="InterPro" id="IPR052555">
    <property type="entry name" value="dCTP_Pyrophosphatase"/>
</dbReference>
<dbReference type="AlphaFoldDB" id="A0A2U2BLF8"/>
<dbReference type="STRING" id="511.UZ73_08185"/>
<dbReference type="PANTHER" id="PTHR46523">
    <property type="entry name" value="DCTP PYROPHOSPHATASE 1"/>
    <property type="match status" value="1"/>
</dbReference>
<dbReference type="GO" id="GO:0009143">
    <property type="term" value="P:nucleoside triphosphate catabolic process"/>
    <property type="evidence" value="ECO:0007669"/>
    <property type="project" value="InterPro"/>
</dbReference>
<reference evidence="1 2" key="2">
    <citation type="submission" date="2018-05" db="EMBL/GenBank/DDBJ databases">
        <authorList>
            <person name="Lanie J.A."/>
            <person name="Ng W.-L."/>
            <person name="Kazmierczak K.M."/>
            <person name="Andrzejewski T.M."/>
            <person name="Davidsen T.M."/>
            <person name="Wayne K.J."/>
            <person name="Tettelin H."/>
            <person name="Glass J.I."/>
            <person name="Rusch D."/>
            <person name="Podicherti R."/>
            <person name="Tsui H.-C.T."/>
            <person name="Winkler M.E."/>
        </authorList>
    </citation>
    <scope>NUCLEOTIDE SEQUENCE [LARGE SCALE GENOMIC DNA]</scope>
    <source>
        <strain evidence="1 2">YBY</strain>
    </source>
</reference>
<reference evidence="1 2" key="1">
    <citation type="submission" date="2018-05" db="EMBL/GenBank/DDBJ databases">
        <title>Genome Sequence of an Efficient Indole-Degrading Bacterium, Alcaligenes sp.YBY.</title>
        <authorList>
            <person name="Yang B."/>
        </authorList>
    </citation>
    <scope>NUCLEOTIDE SEQUENCE [LARGE SCALE GENOMIC DNA]</scope>
    <source>
        <strain evidence="1 2">YBY</strain>
    </source>
</reference>
<dbReference type="SUPFAM" id="SSF101386">
    <property type="entry name" value="all-alpha NTP pyrophosphatases"/>
    <property type="match status" value="1"/>
</dbReference>
<dbReference type="GO" id="GO:0047429">
    <property type="term" value="F:nucleoside triphosphate diphosphatase activity"/>
    <property type="evidence" value="ECO:0007669"/>
    <property type="project" value="InterPro"/>
</dbReference>
<evidence type="ECO:0000313" key="2">
    <source>
        <dbReference type="Proteomes" id="UP000245216"/>
    </source>
</evidence>
<dbReference type="PANTHER" id="PTHR46523:SF1">
    <property type="entry name" value="DCTP PYROPHOSPHATASE 1"/>
    <property type="match status" value="1"/>
</dbReference>
<gene>
    <name evidence="1" type="ORF">DF183_09160</name>
</gene>
<accession>A0A2U2BLF8</accession>
<dbReference type="RefSeq" id="WP_109088907.1">
    <property type="nucleotide sequence ID" value="NZ_QEXO01000002.1"/>
</dbReference>
<keyword evidence="1" id="KW-0378">Hydrolase</keyword>
<dbReference type="PIRSF" id="PIRSF029826">
    <property type="entry name" value="UCP029826_pph"/>
    <property type="match status" value="1"/>
</dbReference>
<dbReference type="Pfam" id="PF12643">
    <property type="entry name" value="MazG-like"/>
    <property type="match status" value="1"/>
</dbReference>
<dbReference type="InterPro" id="IPR025984">
    <property type="entry name" value="DCTPP"/>
</dbReference>